<sequence length="45" mass="5364">MPCYHSFIIFTQKRSKTNWSIISNQTVEFLKQELKQSGIKYLLVD</sequence>
<name>A0A2P2NID9_RHIMU</name>
<reference evidence="1" key="1">
    <citation type="submission" date="2018-02" db="EMBL/GenBank/DDBJ databases">
        <title>Rhizophora mucronata_Transcriptome.</title>
        <authorList>
            <person name="Meera S.P."/>
            <person name="Sreeshan A."/>
            <person name="Augustine A."/>
        </authorList>
    </citation>
    <scope>NUCLEOTIDE SEQUENCE</scope>
    <source>
        <tissue evidence="1">Leaf</tissue>
    </source>
</reference>
<accession>A0A2P2NID9</accession>
<dbReference type="AlphaFoldDB" id="A0A2P2NID9"/>
<evidence type="ECO:0000313" key="1">
    <source>
        <dbReference type="EMBL" id="MBX42261.1"/>
    </source>
</evidence>
<organism evidence="1">
    <name type="scientific">Rhizophora mucronata</name>
    <name type="common">Asiatic mangrove</name>
    <dbReference type="NCBI Taxonomy" id="61149"/>
    <lineage>
        <taxon>Eukaryota</taxon>
        <taxon>Viridiplantae</taxon>
        <taxon>Streptophyta</taxon>
        <taxon>Embryophyta</taxon>
        <taxon>Tracheophyta</taxon>
        <taxon>Spermatophyta</taxon>
        <taxon>Magnoliopsida</taxon>
        <taxon>eudicotyledons</taxon>
        <taxon>Gunneridae</taxon>
        <taxon>Pentapetalae</taxon>
        <taxon>rosids</taxon>
        <taxon>fabids</taxon>
        <taxon>Malpighiales</taxon>
        <taxon>Rhizophoraceae</taxon>
        <taxon>Rhizophora</taxon>
    </lineage>
</organism>
<proteinExistence type="predicted"/>
<protein>
    <submittedName>
        <fullName evidence="1">Uncharacterized protein</fullName>
    </submittedName>
</protein>
<dbReference type="EMBL" id="GGEC01061777">
    <property type="protein sequence ID" value="MBX42261.1"/>
    <property type="molecule type" value="Transcribed_RNA"/>
</dbReference>